<dbReference type="Pfam" id="PF06748">
    <property type="entry name" value="DUF1217"/>
    <property type="match status" value="1"/>
</dbReference>
<gene>
    <name evidence="1" type="ORF">EDD53_2395</name>
</gene>
<dbReference type="SUPFAM" id="SSF158837">
    <property type="entry name" value="AGR C 984p-like"/>
    <property type="match status" value="1"/>
</dbReference>
<dbReference type="OrthoDB" id="7824597at2"/>
<evidence type="ECO:0000313" key="1">
    <source>
        <dbReference type="EMBL" id="RPE64635.1"/>
    </source>
</evidence>
<reference evidence="1 2" key="1">
    <citation type="submission" date="2018-11" db="EMBL/GenBank/DDBJ databases">
        <title>Genomic Encyclopedia of Type Strains, Phase IV (KMG-IV): sequencing the most valuable type-strain genomes for metagenomic binning, comparative biology and taxonomic classification.</title>
        <authorList>
            <person name="Goeker M."/>
        </authorList>
    </citation>
    <scope>NUCLEOTIDE SEQUENCE [LARGE SCALE GENOMIC DNA]</scope>
    <source>
        <strain evidence="1 2">DSM 104731</strain>
    </source>
</reference>
<keyword evidence="2" id="KW-1185">Reference proteome</keyword>
<protein>
    <submittedName>
        <fullName evidence="1">Uncharacterized protein DUF1217</fullName>
    </submittedName>
</protein>
<evidence type="ECO:0000313" key="2">
    <source>
        <dbReference type="Proteomes" id="UP000269689"/>
    </source>
</evidence>
<dbReference type="RefSeq" id="WP_123793444.1">
    <property type="nucleotide sequence ID" value="NZ_RKQK01000004.1"/>
</dbReference>
<dbReference type="InterPro" id="IPR023157">
    <property type="entry name" value="AGR-C-984p-like_sf"/>
</dbReference>
<dbReference type="EMBL" id="RKQK01000004">
    <property type="protein sequence ID" value="RPE64635.1"/>
    <property type="molecule type" value="Genomic_DNA"/>
</dbReference>
<dbReference type="InterPro" id="IPR010626">
    <property type="entry name" value="DUF1217"/>
</dbReference>
<comment type="caution">
    <text evidence="1">The sequence shown here is derived from an EMBL/GenBank/DDBJ whole genome shotgun (WGS) entry which is preliminary data.</text>
</comment>
<organism evidence="1 2">
    <name type="scientific">Pacificibacter maritimus</name>
    <dbReference type="NCBI Taxonomy" id="762213"/>
    <lineage>
        <taxon>Bacteria</taxon>
        <taxon>Pseudomonadati</taxon>
        <taxon>Pseudomonadota</taxon>
        <taxon>Alphaproteobacteria</taxon>
        <taxon>Rhodobacterales</taxon>
        <taxon>Roseobacteraceae</taxon>
        <taxon>Pacificibacter</taxon>
    </lineage>
</organism>
<dbReference type="Gene3D" id="1.10.3700.10">
    <property type="entry name" value="AGR C 984p-like"/>
    <property type="match status" value="1"/>
</dbReference>
<dbReference type="Proteomes" id="UP000269689">
    <property type="component" value="Unassembled WGS sequence"/>
</dbReference>
<dbReference type="AlphaFoldDB" id="A0A3N4U8G2"/>
<name>A0A3N4U8G2_9RHOB</name>
<sequence length="265" mass="29326">MTFQPIVPLSGYAGWSFLNRTMDVQKAAFNEAASVQRATDYFRENIGAVASADDLMSDRRLLSVALGAFGLEEDINNTFFVQKVLEDGIVDDDALANKLSDKRYFEFSKAFGFGDFDTPNTELSTFPDEIITKYQDTQFEIAVGEQDETMRLALNLDRELIEIANTQTSDNGLWYGVMGNSAVRSVFETALGLPSSVGSLDLDQQLSEFRDKTSRYFDDSEVSQFADKSKREELVRLFLVRSEVAAGSVGASPLENALSLLSGFA</sequence>
<accession>A0A3N4U8G2</accession>
<proteinExistence type="predicted"/>